<keyword evidence="2" id="KW-0808">Transferase</keyword>
<dbReference type="AlphaFoldDB" id="A0A5C8ZZK3"/>
<evidence type="ECO:0000259" key="4">
    <source>
        <dbReference type="Pfam" id="PF07804"/>
    </source>
</evidence>
<dbReference type="PANTHER" id="PTHR37419:SF8">
    <property type="entry name" value="TOXIN YJJJ"/>
    <property type="match status" value="1"/>
</dbReference>
<dbReference type="RefSeq" id="WP_148063165.1">
    <property type="nucleotide sequence ID" value="NZ_VRYZ01000002.1"/>
</dbReference>
<dbReference type="OrthoDB" id="9805913at2"/>
<sequence>MTSVAEVRLWGRTIGAVSLAEGETVASFEYAPAFVGSGIEIAPVTMPLSRRVFRFPDLAMETFRGLPGLLADSLPDKFGNALIDAWLASQGRRGDSFNAVERLCYTGNRGMGALEFAPATGPVPRRAVQVEVDRLVELASDVLSHRHTLRGSLADADRSDALRDILRVGTSAGGARAKAVIAWHPQSNEVRSGQVAAGEGFEYWLLKFDGVSGNRDKELEDPKGYGLIEYAYYLMARDCGIDMTPCRLLEENGRQHFMTRRFDRLAGGEKLHMQSLCAIAHYDFNMAGAYSYEQALLVMRQLGLPMAQIEQQFLRMAFNIVARNQDDHVKNIAFLMNKAGEWSLSPAFDVTYSFNPAGAWTATHQMSMNGKREHFTLEDFRACAKAASMKRGRATAILEQVQQTVARWPDYAATAGVPASVSSAIEQTLLTRPFR</sequence>
<dbReference type="EMBL" id="VRYZ01000002">
    <property type="protein sequence ID" value="TXS93229.1"/>
    <property type="molecule type" value="Genomic_DNA"/>
</dbReference>
<evidence type="ECO:0000313" key="7">
    <source>
        <dbReference type="Proteomes" id="UP000321933"/>
    </source>
</evidence>
<keyword evidence="3" id="KW-0418">Kinase</keyword>
<dbReference type="Proteomes" id="UP000321933">
    <property type="component" value="Unassembled WGS sequence"/>
</dbReference>
<protein>
    <submittedName>
        <fullName evidence="6">Type II toxin-antitoxin system HipA family toxin</fullName>
    </submittedName>
</protein>
<dbReference type="InterPro" id="IPR052028">
    <property type="entry name" value="HipA_Ser/Thr_kinase"/>
</dbReference>
<feature type="domain" description="HipA-like C-terminal" evidence="4">
    <location>
        <begin position="170"/>
        <end position="408"/>
    </location>
</feature>
<dbReference type="Gene3D" id="1.10.1070.20">
    <property type="match status" value="1"/>
</dbReference>
<name>A0A5C8ZZK3_9GAMM</name>
<gene>
    <name evidence="6" type="ORF">FVW59_05125</name>
</gene>
<dbReference type="Pfam" id="PF13657">
    <property type="entry name" value="Couple_hipA"/>
    <property type="match status" value="1"/>
</dbReference>
<dbReference type="PANTHER" id="PTHR37419">
    <property type="entry name" value="SERINE/THREONINE-PROTEIN KINASE TOXIN HIPA"/>
    <property type="match status" value="1"/>
</dbReference>
<evidence type="ECO:0000256" key="2">
    <source>
        <dbReference type="ARBA" id="ARBA00022679"/>
    </source>
</evidence>
<evidence type="ECO:0000256" key="3">
    <source>
        <dbReference type="ARBA" id="ARBA00022777"/>
    </source>
</evidence>
<reference evidence="6 7" key="1">
    <citation type="submission" date="2019-08" db="EMBL/GenBank/DDBJ databases">
        <title>Parahaliea maris sp. nov., isolated from the surface seawater.</title>
        <authorList>
            <person name="Liu Y."/>
        </authorList>
    </citation>
    <scope>NUCLEOTIDE SEQUENCE [LARGE SCALE GENOMIC DNA]</scope>
    <source>
        <strain evidence="6 7">S2-26</strain>
    </source>
</reference>
<dbReference type="GO" id="GO:0004674">
    <property type="term" value="F:protein serine/threonine kinase activity"/>
    <property type="evidence" value="ECO:0007669"/>
    <property type="project" value="TreeGrafter"/>
</dbReference>
<proteinExistence type="inferred from homology"/>
<organism evidence="6 7">
    <name type="scientific">Parahaliea aestuarii</name>
    <dbReference type="NCBI Taxonomy" id="1852021"/>
    <lineage>
        <taxon>Bacteria</taxon>
        <taxon>Pseudomonadati</taxon>
        <taxon>Pseudomonadota</taxon>
        <taxon>Gammaproteobacteria</taxon>
        <taxon>Cellvibrionales</taxon>
        <taxon>Halieaceae</taxon>
        <taxon>Parahaliea</taxon>
    </lineage>
</organism>
<dbReference type="InterPro" id="IPR012893">
    <property type="entry name" value="HipA-like_C"/>
</dbReference>
<evidence type="ECO:0000259" key="5">
    <source>
        <dbReference type="Pfam" id="PF13657"/>
    </source>
</evidence>
<comment type="caution">
    <text evidence="6">The sequence shown here is derived from an EMBL/GenBank/DDBJ whole genome shotgun (WGS) entry which is preliminary data.</text>
</comment>
<comment type="similarity">
    <text evidence="1">Belongs to the HipA Ser/Thr kinase family.</text>
</comment>
<keyword evidence="7" id="KW-1185">Reference proteome</keyword>
<accession>A0A5C8ZZK3</accession>
<dbReference type="InterPro" id="IPR017508">
    <property type="entry name" value="HipA_N1"/>
</dbReference>
<dbReference type="GO" id="GO:0005829">
    <property type="term" value="C:cytosol"/>
    <property type="evidence" value="ECO:0007669"/>
    <property type="project" value="TreeGrafter"/>
</dbReference>
<dbReference type="Pfam" id="PF07804">
    <property type="entry name" value="HipA_C"/>
    <property type="match status" value="1"/>
</dbReference>
<feature type="domain" description="HipA N-terminal subdomain 1" evidence="5">
    <location>
        <begin position="6"/>
        <end position="116"/>
    </location>
</feature>
<evidence type="ECO:0000256" key="1">
    <source>
        <dbReference type="ARBA" id="ARBA00010164"/>
    </source>
</evidence>
<evidence type="ECO:0000313" key="6">
    <source>
        <dbReference type="EMBL" id="TXS93229.1"/>
    </source>
</evidence>